<evidence type="ECO:0000313" key="4">
    <source>
        <dbReference type="Proteomes" id="UP000046392"/>
    </source>
</evidence>
<name>A0A0N5CAY8_STREA</name>
<feature type="region of interest" description="Disordered" evidence="1">
    <location>
        <begin position="64"/>
        <end position="93"/>
    </location>
</feature>
<dbReference type="SUPFAM" id="SSF55797">
    <property type="entry name" value="PR-1-like"/>
    <property type="match status" value="1"/>
</dbReference>
<evidence type="ECO:0000256" key="2">
    <source>
        <dbReference type="SAM" id="SignalP"/>
    </source>
</evidence>
<sequence>MNFYSSTLLIISIILATFFIEYQAFEDETSEDSSLLKLKLNDESYSSRNIREVGYKFGIINGYDENNNQQKRHARGKKNKRKSKKHVKGKSKKHVKKESLESSIVSYKLNRKVTTKRPKKQVGNKYLTMKFKLINDINKLRKKYFKPPLQINTTLSLELQDYVMRFIKRDPTLKPMDPQPTDLYYYCFSNETYDPIGYWSKDAEFFLTYDYIYKDLIDLFYTKLLWKSSTHIGCGVYGDEYGVATYCRITPRGNIKGEYKKNIFNSD</sequence>
<proteinExistence type="predicted"/>
<feature type="chain" id="PRO_5005895636" evidence="2">
    <location>
        <begin position="25"/>
        <end position="267"/>
    </location>
</feature>
<feature type="domain" description="SCP" evidence="3">
    <location>
        <begin position="135"/>
        <end position="246"/>
    </location>
</feature>
<dbReference type="Gene3D" id="3.40.33.10">
    <property type="entry name" value="CAP"/>
    <property type="match status" value="1"/>
</dbReference>
<accession>A0A0N5CAY8</accession>
<dbReference type="InterPro" id="IPR014044">
    <property type="entry name" value="CAP_dom"/>
</dbReference>
<dbReference type="Proteomes" id="UP000046392">
    <property type="component" value="Unplaced"/>
</dbReference>
<dbReference type="AlphaFoldDB" id="A0A0N5CAY8"/>
<organism evidence="4 5">
    <name type="scientific">Strongyloides papillosus</name>
    <name type="common">Intestinal threadworm</name>
    <dbReference type="NCBI Taxonomy" id="174720"/>
    <lineage>
        <taxon>Eukaryota</taxon>
        <taxon>Metazoa</taxon>
        <taxon>Ecdysozoa</taxon>
        <taxon>Nematoda</taxon>
        <taxon>Chromadorea</taxon>
        <taxon>Rhabditida</taxon>
        <taxon>Tylenchina</taxon>
        <taxon>Panagrolaimomorpha</taxon>
        <taxon>Strongyloidoidea</taxon>
        <taxon>Strongyloididae</taxon>
        <taxon>Strongyloides</taxon>
    </lineage>
</organism>
<keyword evidence="2" id="KW-0732">Signal</keyword>
<keyword evidence="4" id="KW-1185">Reference proteome</keyword>
<reference evidence="5" key="1">
    <citation type="submission" date="2017-02" db="UniProtKB">
        <authorList>
            <consortium name="WormBaseParasite"/>
        </authorList>
    </citation>
    <scope>IDENTIFICATION</scope>
</reference>
<dbReference type="WBParaSite" id="SPAL_0001505400.1">
    <property type="protein sequence ID" value="SPAL_0001505400.1"/>
    <property type="gene ID" value="SPAL_0001505400"/>
</dbReference>
<dbReference type="Pfam" id="PF00188">
    <property type="entry name" value="CAP"/>
    <property type="match status" value="1"/>
</dbReference>
<evidence type="ECO:0000259" key="3">
    <source>
        <dbReference type="Pfam" id="PF00188"/>
    </source>
</evidence>
<feature type="signal peptide" evidence="2">
    <location>
        <begin position="1"/>
        <end position="24"/>
    </location>
</feature>
<feature type="compositionally biased region" description="Basic residues" evidence="1">
    <location>
        <begin position="70"/>
        <end position="93"/>
    </location>
</feature>
<evidence type="ECO:0000256" key="1">
    <source>
        <dbReference type="SAM" id="MobiDB-lite"/>
    </source>
</evidence>
<dbReference type="InterPro" id="IPR035940">
    <property type="entry name" value="CAP_sf"/>
</dbReference>
<evidence type="ECO:0000313" key="5">
    <source>
        <dbReference type="WBParaSite" id="SPAL_0001505400.1"/>
    </source>
</evidence>
<protein>
    <submittedName>
        <fullName evidence="5">SCP domain-containing protein</fullName>
    </submittedName>
</protein>